<keyword evidence="7" id="KW-1185">Reference proteome</keyword>
<evidence type="ECO:0000256" key="2">
    <source>
        <dbReference type="ARBA" id="ARBA00023033"/>
    </source>
</evidence>
<protein>
    <recommendedName>
        <fullName evidence="5">FAD-binding domain-containing protein</fullName>
    </recommendedName>
</protein>
<feature type="domain" description="FAD-binding" evidence="5">
    <location>
        <begin position="9"/>
        <end position="72"/>
    </location>
</feature>
<dbReference type="Proteomes" id="UP000243459">
    <property type="component" value="Chromosome 9"/>
</dbReference>
<gene>
    <name evidence="6" type="ORF">A4U43_C09F4000</name>
</gene>
<keyword evidence="4" id="KW-1133">Transmembrane helix</keyword>
<proteinExistence type="inferred from homology"/>
<accession>A0A5P1E5F8</accession>
<dbReference type="InterPro" id="IPR044560">
    <property type="entry name" value="MOase"/>
</dbReference>
<keyword evidence="1" id="KW-0560">Oxidoreductase</keyword>
<dbReference type="PRINTS" id="PR00420">
    <property type="entry name" value="RNGMNOXGNASE"/>
</dbReference>
<keyword evidence="4" id="KW-0812">Transmembrane</keyword>
<keyword evidence="2" id="KW-0503">Monooxygenase</keyword>
<feature type="domain" description="FAD-binding" evidence="5">
    <location>
        <begin position="95"/>
        <end position="303"/>
    </location>
</feature>
<dbReference type="AlphaFoldDB" id="A0A5P1E5F8"/>
<evidence type="ECO:0000313" key="6">
    <source>
        <dbReference type="EMBL" id="ONK57778.1"/>
    </source>
</evidence>
<feature type="transmembrane region" description="Helical" evidence="4">
    <location>
        <begin position="6"/>
        <end position="26"/>
    </location>
</feature>
<evidence type="ECO:0000256" key="4">
    <source>
        <dbReference type="SAM" id="Phobius"/>
    </source>
</evidence>
<evidence type="ECO:0000313" key="7">
    <source>
        <dbReference type="Proteomes" id="UP000243459"/>
    </source>
</evidence>
<evidence type="ECO:0000256" key="3">
    <source>
        <dbReference type="ARBA" id="ARBA00024018"/>
    </source>
</evidence>
<dbReference type="Pfam" id="PF01494">
    <property type="entry name" value="FAD_binding_3"/>
    <property type="match status" value="2"/>
</dbReference>
<dbReference type="PANTHER" id="PTHR45934:SF2">
    <property type="entry name" value="MONOOXYGENASE 1"/>
    <property type="match status" value="1"/>
</dbReference>
<dbReference type="Gramene" id="ONK57778">
    <property type="protein sequence ID" value="ONK57778"/>
    <property type="gene ID" value="A4U43_C09F4000"/>
</dbReference>
<dbReference type="SUPFAM" id="SSF51905">
    <property type="entry name" value="FAD/NAD(P)-binding domain"/>
    <property type="match status" value="1"/>
</dbReference>
<dbReference type="InterPro" id="IPR036188">
    <property type="entry name" value="FAD/NAD-bd_sf"/>
</dbReference>
<evidence type="ECO:0000259" key="5">
    <source>
        <dbReference type="Pfam" id="PF01494"/>
    </source>
</evidence>
<evidence type="ECO:0000256" key="1">
    <source>
        <dbReference type="ARBA" id="ARBA00023002"/>
    </source>
</evidence>
<name>A0A5P1E5F8_ASPOF</name>
<dbReference type="Gene3D" id="3.50.50.60">
    <property type="entry name" value="FAD/NAD(P)-binding domain"/>
    <property type="match status" value="1"/>
</dbReference>
<keyword evidence="4" id="KW-0472">Membrane</keyword>
<dbReference type="OMA" id="HSMTSFF"/>
<dbReference type="InterPro" id="IPR002938">
    <property type="entry name" value="FAD-bd"/>
</dbReference>
<comment type="similarity">
    <text evidence="3">Belongs to the 3-hydroxybenzoate 6-hydroxylase family.</text>
</comment>
<dbReference type="GO" id="GO:0071949">
    <property type="term" value="F:FAD binding"/>
    <property type="evidence" value="ECO:0007669"/>
    <property type="project" value="InterPro"/>
</dbReference>
<dbReference type="EMBL" id="CM007389">
    <property type="protein sequence ID" value="ONK57778.1"/>
    <property type="molecule type" value="Genomic_DNA"/>
</dbReference>
<reference evidence="7" key="1">
    <citation type="journal article" date="2017" name="Nat. Commun.">
        <title>The asparagus genome sheds light on the origin and evolution of a young Y chromosome.</title>
        <authorList>
            <person name="Harkess A."/>
            <person name="Zhou J."/>
            <person name="Xu C."/>
            <person name="Bowers J.E."/>
            <person name="Van der Hulst R."/>
            <person name="Ayyampalayam S."/>
            <person name="Mercati F."/>
            <person name="Riccardi P."/>
            <person name="McKain M.R."/>
            <person name="Kakrana A."/>
            <person name="Tang H."/>
            <person name="Ray J."/>
            <person name="Groenendijk J."/>
            <person name="Arikit S."/>
            <person name="Mathioni S.M."/>
            <person name="Nakano M."/>
            <person name="Shan H."/>
            <person name="Telgmann-Rauber A."/>
            <person name="Kanno A."/>
            <person name="Yue Z."/>
            <person name="Chen H."/>
            <person name="Li W."/>
            <person name="Chen Y."/>
            <person name="Xu X."/>
            <person name="Zhang Y."/>
            <person name="Luo S."/>
            <person name="Chen H."/>
            <person name="Gao J."/>
            <person name="Mao Z."/>
            <person name="Pires J.C."/>
            <person name="Luo M."/>
            <person name="Kudrna D."/>
            <person name="Wing R.A."/>
            <person name="Meyers B.C."/>
            <person name="Yi K."/>
            <person name="Kong H."/>
            <person name="Lavrijsen P."/>
            <person name="Sunseri F."/>
            <person name="Falavigna A."/>
            <person name="Ye Y."/>
            <person name="Leebens-Mack J.H."/>
            <person name="Chen G."/>
        </authorList>
    </citation>
    <scope>NUCLEOTIDE SEQUENCE [LARGE SCALE GENOMIC DNA]</scope>
    <source>
        <strain evidence="7">cv. DH0086</strain>
    </source>
</reference>
<organism evidence="6 7">
    <name type="scientific">Asparagus officinalis</name>
    <name type="common">Garden asparagus</name>
    <dbReference type="NCBI Taxonomy" id="4686"/>
    <lineage>
        <taxon>Eukaryota</taxon>
        <taxon>Viridiplantae</taxon>
        <taxon>Streptophyta</taxon>
        <taxon>Embryophyta</taxon>
        <taxon>Tracheophyta</taxon>
        <taxon>Spermatophyta</taxon>
        <taxon>Magnoliopsida</taxon>
        <taxon>Liliopsida</taxon>
        <taxon>Asparagales</taxon>
        <taxon>Asparagaceae</taxon>
        <taxon>Asparagoideae</taxon>
        <taxon>Asparagus</taxon>
    </lineage>
</organism>
<dbReference type="PANTHER" id="PTHR45934">
    <property type="entry name" value="FAD/NAD(P)-BINDING OXIDOREDUCTASE FAMILY PROTEIN"/>
    <property type="match status" value="1"/>
</dbReference>
<sequence length="385" mass="42873">MREQEEFHEIMIIGGGICGLATALGLHRKGIKSVVLERSETLRNTGAGINIYLNGWHALDHLGVGDQLRAKSIHITDEEGLRCVKRRDLIDTLANSLPAESIRFGCRVVAIETDPTTSFPIVHVADGRILKTKVLIGCDGSNSIVARTLGLKPQNLLQTQVVQGLTSYPNGHGLSNSFLHVWGDKLLVGRIPADEKSVFWFVTQEFNPKDLETRDDLRLVRDRTTEALRDYPARVIEMVKHCDIKTLSLHPIRYHAPWHLAFSDISKGTMTVAGDATHQMDPSMAQGGCSALEDAVVLARCLSREMPVGLSGCRASDQEMLERVGGALRRYARERRWRVVILSTKSFLSGSLLCASWLKRFIFFVIFSKILGGRFSHTQYDCGLR</sequence>
<dbReference type="GO" id="GO:0004497">
    <property type="term" value="F:monooxygenase activity"/>
    <property type="evidence" value="ECO:0007669"/>
    <property type="project" value="UniProtKB-KW"/>
</dbReference>